<name>A0ABX3P1E7_9BACT</name>
<evidence type="ECO:0008006" key="3">
    <source>
        <dbReference type="Google" id="ProtNLM"/>
    </source>
</evidence>
<protein>
    <recommendedName>
        <fullName evidence="3">Tetratricopeptide repeat protein</fullName>
    </recommendedName>
</protein>
<organism evidence="1 2">
    <name type="scientific">Niastella koreensis</name>
    <dbReference type="NCBI Taxonomy" id="354356"/>
    <lineage>
        <taxon>Bacteria</taxon>
        <taxon>Pseudomonadati</taxon>
        <taxon>Bacteroidota</taxon>
        <taxon>Chitinophagia</taxon>
        <taxon>Chitinophagales</taxon>
        <taxon>Chitinophagaceae</taxon>
        <taxon>Niastella</taxon>
    </lineage>
</organism>
<proteinExistence type="predicted"/>
<sequence length="417" mass="47900">MRSVVTLFILTLTAVRSFANVDYIDISKISNDNKLISAFNFIKNNRNYYETWTNEWKYDKPKQGLVTQLREHYNSFSALTTKNEETFLLLGDIAHYLYNLDDTAYYDIAVKNFEEAVKRNSTDYRPHWFLGNHYALANALQLGIDNFVKAKKLLPAEQPADFWNDYALAAAIANMPSNCIYAMDKVKKISGKEGSFQQQLGETIYKRIVPVDKNNAYAKEDIWAATREELATFTCRPLGIKVMIDSTWGLTINDYKKNQEAFIIKPSTLKNKEGREIHYTIAILMKTANDNDKLNDYINNFVSKYKDKSSISFSTKYDKMVAYEIKDKTMYPEVGGAHMYILGIERNAPQYPGLLIESAGAFPEGNTGEVSYYQANDCKDRFKGKIFYAILLDTCEDIHAQSYSIFKSLFDNQIIIE</sequence>
<gene>
    <name evidence="1" type="ORF">A4D02_26190</name>
</gene>
<reference evidence="1 2" key="1">
    <citation type="submission" date="2016-04" db="EMBL/GenBank/DDBJ databases">
        <authorList>
            <person name="Chen L."/>
            <person name="Zhuang W."/>
            <person name="Wang G."/>
        </authorList>
    </citation>
    <scope>NUCLEOTIDE SEQUENCE [LARGE SCALE GENOMIC DNA]</scope>
    <source>
        <strain evidence="2">GR20</strain>
    </source>
</reference>
<keyword evidence="2" id="KW-1185">Reference proteome</keyword>
<dbReference type="RefSeq" id="WP_014219689.1">
    <property type="nucleotide sequence ID" value="NZ_LWBO01000005.1"/>
</dbReference>
<dbReference type="Proteomes" id="UP000192277">
    <property type="component" value="Unassembled WGS sequence"/>
</dbReference>
<comment type="caution">
    <text evidence="1">The sequence shown here is derived from an EMBL/GenBank/DDBJ whole genome shotgun (WGS) entry which is preliminary data.</text>
</comment>
<dbReference type="EMBL" id="LWBO01000005">
    <property type="protein sequence ID" value="OQP51605.1"/>
    <property type="molecule type" value="Genomic_DNA"/>
</dbReference>
<accession>A0ABX3P1E7</accession>
<evidence type="ECO:0000313" key="1">
    <source>
        <dbReference type="EMBL" id="OQP51605.1"/>
    </source>
</evidence>
<dbReference type="SUPFAM" id="SSF48452">
    <property type="entry name" value="TPR-like"/>
    <property type="match status" value="1"/>
</dbReference>
<dbReference type="InterPro" id="IPR011990">
    <property type="entry name" value="TPR-like_helical_dom_sf"/>
</dbReference>
<evidence type="ECO:0000313" key="2">
    <source>
        <dbReference type="Proteomes" id="UP000192277"/>
    </source>
</evidence>
<dbReference type="Gene3D" id="1.25.40.10">
    <property type="entry name" value="Tetratricopeptide repeat domain"/>
    <property type="match status" value="1"/>
</dbReference>